<evidence type="ECO:0000256" key="2">
    <source>
        <dbReference type="ARBA" id="ARBA00010617"/>
    </source>
</evidence>
<keyword evidence="7" id="KW-0503">Monooxygenase</keyword>
<dbReference type="PANTHER" id="PTHR46300:SF5">
    <property type="entry name" value="CYTOCHROME P450"/>
    <property type="match status" value="1"/>
</dbReference>
<dbReference type="GO" id="GO:0020037">
    <property type="term" value="F:heme binding"/>
    <property type="evidence" value="ECO:0007669"/>
    <property type="project" value="InterPro"/>
</dbReference>
<sequence>MSRDPAVYKDPEKFAPERFYPEQEGGAAEPFLVGPFGFGRRICVGRHLAQASVWIFIATLIATVDVSKPLGHDGRRIEQPITLSTGLSSHPGKFNVVFKPRSSESEDLLVDTLSHAQ</sequence>
<evidence type="ECO:0000256" key="7">
    <source>
        <dbReference type="RuleBase" id="RU000461"/>
    </source>
</evidence>
<dbReference type="InterPro" id="IPR002403">
    <property type="entry name" value="Cyt_P450_E_grp-IV"/>
</dbReference>
<evidence type="ECO:0000313" key="9">
    <source>
        <dbReference type="Proteomes" id="UP001172673"/>
    </source>
</evidence>
<keyword evidence="4 7" id="KW-0560">Oxidoreductase</keyword>
<comment type="similarity">
    <text evidence="2 7">Belongs to the cytochrome P450 family.</text>
</comment>
<organism evidence="8 9">
    <name type="scientific">Cladophialophora chaetospira</name>
    <dbReference type="NCBI Taxonomy" id="386627"/>
    <lineage>
        <taxon>Eukaryota</taxon>
        <taxon>Fungi</taxon>
        <taxon>Dikarya</taxon>
        <taxon>Ascomycota</taxon>
        <taxon>Pezizomycotina</taxon>
        <taxon>Eurotiomycetes</taxon>
        <taxon>Chaetothyriomycetidae</taxon>
        <taxon>Chaetothyriales</taxon>
        <taxon>Herpotrichiellaceae</taxon>
        <taxon>Cladophialophora</taxon>
    </lineage>
</organism>
<dbReference type="InterPro" id="IPR017972">
    <property type="entry name" value="Cyt_P450_CS"/>
</dbReference>
<dbReference type="PANTHER" id="PTHR46300">
    <property type="entry name" value="P450, PUTATIVE (EUROFUNG)-RELATED-RELATED"/>
    <property type="match status" value="1"/>
</dbReference>
<gene>
    <name evidence="8" type="ORF">H2200_011082</name>
</gene>
<accession>A0AA38WZZ4</accession>
<keyword evidence="5 6" id="KW-0408">Iron</keyword>
<feature type="binding site" description="axial binding residue" evidence="6">
    <location>
        <position position="43"/>
    </location>
    <ligand>
        <name>heme</name>
        <dbReference type="ChEBI" id="CHEBI:30413"/>
    </ligand>
    <ligandPart>
        <name>Fe</name>
        <dbReference type="ChEBI" id="CHEBI:18248"/>
    </ligandPart>
</feature>
<dbReference type="InterPro" id="IPR050364">
    <property type="entry name" value="Cytochrome_P450_fung"/>
</dbReference>
<dbReference type="GO" id="GO:0016705">
    <property type="term" value="F:oxidoreductase activity, acting on paired donors, with incorporation or reduction of molecular oxygen"/>
    <property type="evidence" value="ECO:0007669"/>
    <property type="project" value="InterPro"/>
</dbReference>
<evidence type="ECO:0000313" key="8">
    <source>
        <dbReference type="EMBL" id="KAJ9604248.1"/>
    </source>
</evidence>
<comment type="caution">
    <text evidence="8">The sequence shown here is derived from an EMBL/GenBank/DDBJ whole genome shotgun (WGS) entry which is preliminary data.</text>
</comment>
<dbReference type="GO" id="GO:0005506">
    <property type="term" value="F:iron ion binding"/>
    <property type="evidence" value="ECO:0007669"/>
    <property type="project" value="InterPro"/>
</dbReference>
<evidence type="ECO:0008006" key="10">
    <source>
        <dbReference type="Google" id="ProtNLM"/>
    </source>
</evidence>
<keyword evidence="3 6" id="KW-0479">Metal-binding</keyword>
<dbReference type="Gene3D" id="1.10.630.10">
    <property type="entry name" value="Cytochrome P450"/>
    <property type="match status" value="1"/>
</dbReference>
<keyword evidence="9" id="KW-1185">Reference proteome</keyword>
<evidence type="ECO:0000256" key="4">
    <source>
        <dbReference type="ARBA" id="ARBA00023002"/>
    </source>
</evidence>
<dbReference type="Proteomes" id="UP001172673">
    <property type="component" value="Unassembled WGS sequence"/>
</dbReference>
<dbReference type="PRINTS" id="PR00465">
    <property type="entry name" value="EP450IV"/>
</dbReference>
<evidence type="ECO:0000256" key="1">
    <source>
        <dbReference type="ARBA" id="ARBA00001971"/>
    </source>
</evidence>
<dbReference type="SUPFAM" id="SSF48264">
    <property type="entry name" value="Cytochrome P450"/>
    <property type="match status" value="1"/>
</dbReference>
<dbReference type="PROSITE" id="PS00086">
    <property type="entry name" value="CYTOCHROME_P450"/>
    <property type="match status" value="1"/>
</dbReference>
<dbReference type="EMBL" id="JAPDRK010000019">
    <property type="protein sequence ID" value="KAJ9604248.1"/>
    <property type="molecule type" value="Genomic_DNA"/>
</dbReference>
<keyword evidence="6 7" id="KW-0349">Heme</keyword>
<evidence type="ECO:0000256" key="5">
    <source>
        <dbReference type="ARBA" id="ARBA00023004"/>
    </source>
</evidence>
<dbReference type="GO" id="GO:0004497">
    <property type="term" value="F:monooxygenase activity"/>
    <property type="evidence" value="ECO:0007669"/>
    <property type="project" value="UniProtKB-KW"/>
</dbReference>
<comment type="cofactor">
    <cofactor evidence="1 6">
        <name>heme</name>
        <dbReference type="ChEBI" id="CHEBI:30413"/>
    </cofactor>
</comment>
<proteinExistence type="inferred from homology"/>
<reference evidence="8" key="1">
    <citation type="submission" date="2022-10" db="EMBL/GenBank/DDBJ databases">
        <title>Culturing micro-colonial fungi from biological soil crusts in the Mojave desert and describing Neophaeococcomyces mojavensis, and introducing the new genera and species Taxawa tesnikishii.</title>
        <authorList>
            <person name="Kurbessoian T."/>
            <person name="Stajich J.E."/>
        </authorList>
    </citation>
    <scope>NUCLEOTIDE SEQUENCE</scope>
    <source>
        <strain evidence="8">TK_41</strain>
    </source>
</reference>
<dbReference type="InterPro" id="IPR036396">
    <property type="entry name" value="Cyt_P450_sf"/>
</dbReference>
<evidence type="ECO:0000256" key="3">
    <source>
        <dbReference type="ARBA" id="ARBA00022723"/>
    </source>
</evidence>
<name>A0AA38WZZ4_9EURO</name>
<dbReference type="AlphaFoldDB" id="A0AA38WZZ4"/>
<protein>
    <recommendedName>
        <fullName evidence="10">Cytochrome P450</fullName>
    </recommendedName>
</protein>
<dbReference type="Pfam" id="PF00067">
    <property type="entry name" value="p450"/>
    <property type="match status" value="1"/>
</dbReference>
<evidence type="ECO:0000256" key="6">
    <source>
        <dbReference type="PIRSR" id="PIRSR602403-1"/>
    </source>
</evidence>
<dbReference type="InterPro" id="IPR001128">
    <property type="entry name" value="Cyt_P450"/>
</dbReference>